<dbReference type="Proteomes" id="UP001165101">
    <property type="component" value="Unassembled WGS sequence"/>
</dbReference>
<reference evidence="1" key="1">
    <citation type="submission" date="2023-04" db="EMBL/GenBank/DDBJ databases">
        <title>Candida boidinii NBRC 1967.</title>
        <authorList>
            <person name="Ichikawa N."/>
            <person name="Sato H."/>
            <person name="Tonouchi N."/>
        </authorList>
    </citation>
    <scope>NUCLEOTIDE SEQUENCE</scope>
    <source>
        <strain evidence="1">NBRC 1967</strain>
    </source>
</reference>
<comment type="caution">
    <text evidence="1">The sequence shown here is derived from an EMBL/GenBank/DDBJ whole genome shotgun (WGS) entry which is preliminary data.</text>
</comment>
<keyword evidence="2" id="KW-1185">Reference proteome</keyword>
<organism evidence="1 2">
    <name type="scientific">Candida boidinii</name>
    <name type="common">Yeast</name>
    <dbReference type="NCBI Taxonomy" id="5477"/>
    <lineage>
        <taxon>Eukaryota</taxon>
        <taxon>Fungi</taxon>
        <taxon>Dikarya</taxon>
        <taxon>Ascomycota</taxon>
        <taxon>Saccharomycotina</taxon>
        <taxon>Pichiomycetes</taxon>
        <taxon>Pichiales</taxon>
        <taxon>Pichiaceae</taxon>
        <taxon>Ogataea</taxon>
        <taxon>Ogataea/Candida clade</taxon>
    </lineage>
</organism>
<dbReference type="EMBL" id="BSXV01000678">
    <property type="protein sequence ID" value="GME90149.1"/>
    <property type="molecule type" value="Genomic_DNA"/>
</dbReference>
<evidence type="ECO:0000313" key="2">
    <source>
        <dbReference type="Proteomes" id="UP001165101"/>
    </source>
</evidence>
<proteinExistence type="predicted"/>
<evidence type="ECO:0000313" key="1">
    <source>
        <dbReference type="EMBL" id="GME90149.1"/>
    </source>
</evidence>
<gene>
    <name evidence="1" type="ORF">Cboi01_000171700</name>
</gene>
<sequence>MMSIINLRSASMRSMRSMNNNVSRYLATSVKSTDSSSNDMANLLEKLQNISKSSNAATAADGVAPAASKIKRQFSGNKNKKKFNNNNSNNSNNNNRSSGNGNSSTSGGKRSLSQKRPQNTRNKNFKKGGRNGRFNNNQGEFNSNFNNEHTIDNFQNDLEFEKNYINKLTNQKIEDYPNFKKFINNISSNNNKNSSSNKINSSGSIFQRIDEVDHKAIKDSLISRYFDKKRDLIFGAKPEQLIKFNDGKELIDSEGKELTFERINEINSFFFNDKLYELTNSKSLINEYKIKDKQELGSLIINSTKSGINLNSRIIRLIENYLSINSGLNLNDLFKDLNKLNGLKIIPLTNKVYPYTNTTISSSLIRNLVSIKSLNNKSNLNELINNIIKGKRNEIKLNSKDDKLNLVKSVISNSLNSNSQLKINNLHLKINDIANGLQKINELPKAINPPKLLK</sequence>
<protein>
    <submittedName>
        <fullName evidence="1">Unnamed protein product</fullName>
    </submittedName>
</protein>
<accession>A0ACB5TKW0</accession>
<name>A0ACB5TKW0_CANBO</name>